<organism evidence="2 3">
    <name type="scientific">Ahniella affigens</name>
    <dbReference type="NCBI Taxonomy" id="2021234"/>
    <lineage>
        <taxon>Bacteria</taxon>
        <taxon>Pseudomonadati</taxon>
        <taxon>Pseudomonadota</taxon>
        <taxon>Gammaproteobacteria</taxon>
        <taxon>Lysobacterales</taxon>
        <taxon>Rhodanobacteraceae</taxon>
        <taxon>Ahniella</taxon>
    </lineage>
</organism>
<feature type="transmembrane region" description="Helical" evidence="1">
    <location>
        <begin position="78"/>
        <end position="96"/>
    </location>
</feature>
<sequence>MLKVVIAFFVGCFLVSMGIGTVDAYVKGPANPNFQHVAADLFELVLYASLILSLLGSGIVAAACLIRRNHVQYGPRAWLIGLAWGVTYALVIWLIGPTSNWTKPVSDLIIILTWSHILVTPTMIVSRLGLRKRPEALI</sequence>
<keyword evidence="1" id="KW-0812">Transmembrane</keyword>
<feature type="transmembrane region" description="Helical" evidence="1">
    <location>
        <begin position="108"/>
        <end position="130"/>
    </location>
</feature>
<dbReference type="RefSeq" id="WP_106892568.1">
    <property type="nucleotide sequence ID" value="NZ_CP027860.1"/>
</dbReference>
<gene>
    <name evidence="2" type="ORF">C7S18_16280</name>
</gene>
<feature type="transmembrane region" description="Helical" evidence="1">
    <location>
        <begin position="44"/>
        <end position="66"/>
    </location>
</feature>
<evidence type="ECO:0000256" key="1">
    <source>
        <dbReference type="SAM" id="Phobius"/>
    </source>
</evidence>
<keyword evidence="3" id="KW-1185">Reference proteome</keyword>
<evidence type="ECO:0000313" key="2">
    <source>
        <dbReference type="EMBL" id="AVP98648.1"/>
    </source>
</evidence>
<proteinExistence type="predicted"/>
<reference evidence="2 3" key="2">
    <citation type="submission" date="2018-03" db="EMBL/GenBank/DDBJ databases">
        <authorList>
            <person name="Keele B.F."/>
        </authorList>
    </citation>
    <scope>NUCLEOTIDE SEQUENCE [LARGE SCALE GENOMIC DNA]</scope>
    <source>
        <strain evidence="2 3">D13</strain>
    </source>
</reference>
<protein>
    <submittedName>
        <fullName evidence="2">Uncharacterized protein</fullName>
    </submittedName>
</protein>
<dbReference type="EMBL" id="CP027860">
    <property type="protein sequence ID" value="AVP98648.1"/>
    <property type="molecule type" value="Genomic_DNA"/>
</dbReference>
<keyword evidence="1" id="KW-1133">Transmembrane helix</keyword>
<evidence type="ECO:0000313" key="3">
    <source>
        <dbReference type="Proteomes" id="UP000241074"/>
    </source>
</evidence>
<accession>A0A2P1PUY0</accession>
<keyword evidence="1" id="KW-0472">Membrane</keyword>
<dbReference type="AlphaFoldDB" id="A0A2P1PUY0"/>
<name>A0A2P1PUY0_9GAMM</name>
<reference evidence="2 3" key="1">
    <citation type="submission" date="2018-03" db="EMBL/GenBank/DDBJ databases">
        <title>Ahniella affigens gen. nov., sp. nov., a gammaproteobacterium isolated from sandy soil near a stream.</title>
        <authorList>
            <person name="Ko Y."/>
            <person name="Kim J.-H."/>
        </authorList>
    </citation>
    <scope>NUCLEOTIDE SEQUENCE [LARGE SCALE GENOMIC DNA]</scope>
    <source>
        <strain evidence="2 3">D13</strain>
    </source>
</reference>
<dbReference type="Proteomes" id="UP000241074">
    <property type="component" value="Chromosome"/>
</dbReference>
<dbReference type="KEGG" id="xba:C7S18_16280"/>